<sequence>MRSPVGGIFRHVLDLAAEQSANGHLVGIVLDSSTGGAFEADKIAAATRHLALGVTRLPIARRVRPADMLAAWRVYKAVRDLEPDVLHGHGAKGGALARIVGTILARRGRPVARFYTPHGGSLHFPKTSHSGRFYFAVERMLERFCDGLIHVSCYEAMAYREKVGKPRCGASVVVNGLRREEFEEVVPAADARDIVYMGMMRDLKGPDVLIRAVAAIRDRTGRAPTVAMIGDGPDLASYRRLVEDLGLSQAVAFHAPMPTRRGMAHGHLMVVPSRAESMPYIVLESIAAALPLVATSVGGIPEVVGAAPSRLVPPGEIEAMADAIERALSDPVRTRTRALLARATLRERFTVEAMADATERLYAAALGQSVRGAKTAGVPSLQPAE</sequence>
<dbReference type="InterPro" id="IPR028098">
    <property type="entry name" value="Glyco_trans_4-like_N"/>
</dbReference>
<dbReference type="Gene3D" id="3.40.50.2000">
    <property type="entry name" value="Glycogen Phosphorylase B"/>
    <property type="match status" value="2"/>
</dbReference>
<comment type="caution">
    <text evidence="2">The sequence shown here is derived from an EMBL/GenBank/DDBJ whole genome shotgun (WGS) entry which is preliminary data.</text>
</comment>
<name>A0ABU0J6B0_9HYPH</name>
<dbReference type="RefSeq" id="WP_307270348.1">
    <property type="nucleotide sequence ID" value="NZ_JAUSVX010000002.1"/>
</dbReference>
<dbReference type="EMBL" id="JAUSVX010000002">
    <property type="protein sequence ID" value="MDQ0468737.1"/>
    <property type="molecule type" value="Genomic_DNA"/>
</dbReference>
<dbReference type="PANTHER" id="PTHR12526">
    <property type="entry name" value="GLYCOSYLTRANSFERASE"/>
    <property type="match status" value="1"/>
</dbReference>
<protein>
    <submittedName>
        <fullName evidence="2">Glycosyltransferase involved in cell wall biosynthesis</fullName>
    </submittedName>
</protein>
<dbReference type="Proteomes" id="UP001242480">
    <property type="component" value="Unassembled WGS sequence"/>
</dbReference>
<reference evidence="2 3" key="1">
    <citation type="submission" date="2023-07" db="EMBL/GenBank/DDBJ databases">
        <title>Genomic Encyclopedia of Type Strains, Phase IV (KMG-IV): sequencing the most valuable type-strain genomes for metagenomic binning, comparative biology and taxonomic classification.</title>
        <authorList>
            <person name="Goeker M."/>
        </authorList>
    </citation>
    <scope>NUCLEOTIDE SEQUENCE [LARGE SCALE GENOMIC DNA]</scope>
    <source>
        <strain evidence="2 3">DSM 19619</strain>
    </source>
</reference>
<dbReference type="SUPFAM" id="SSF53756">
    <property type="entry name" value="UDP-Glycosyltransferase/glycogen phosphorylase"/>
    <property type="match status" value="1"/>
</dbReference>
<gene>
    <name evidence="2" type="ORF">QO011_001737</name>
</gene>
<evidence type="ECO:0000259" key="1">
    <source>
        <dbReference type="Pfam" id="PF13439"/>
    </source>
</evidence>
<dbReference type="Pfam" id="PF13439">
    <property type="entry name" value="Glyco_transf_4"/>
    <property type="match status" value="1"/>
</dbReference>
<accession>A0ABU0J6B0</accession>
<keyword evidence="3" id="KW-1185">Reference proteome</keyword>
<proteinExistence type="predicted"/>
<dbReference type="CDD" id="cd03801">
    <property type="entry name" value="GT4_PimA-like"/>
    <property type="match status" value="1"/>
</dbReference>
<evidence type="ECO:0000313" key="2">
    <source>
        <dbReference type="EMBL" id="MDQ0468737.1"/>
    </source>
</evidence>
<evidence type="ECO:0000313" key="3">
    <source>
        <dbReference type="Proteomes" id="UP001242480"/>
    </source>
</evidence>
<feature type="domain" description="Glycosyltransferase subfamily 4-like N-terminal" evidence="1">
    <location>
        <begin position="5"/>
        <end position="177"/>
    </location>
</feature>
<organism evidence="2 3">
    <name type="scientific">Labrys wisconsinensis</name>
    <dbReference type="NCBI Taxonomy" id="425677"/>
    <lineage>
        <taxon>Bacteria</taxon>
        <taxon>Pseudomonadati</taxon>
        <taxon>Pseudomonadota</taxon>
        <taxon>Alphaproteobacteria</taxon>
        <taxon>Hyphomicrobiales</taxon>
        <taxon>Xanthobacteraceae</taxon>
        <taxon>Labrys</taxon>
    </lineage>
</organism>
<dbReference type="Pfam" id="PF13692">
    <property type="entry name" value="Glyco_trans_1_4"/>
    <property type="match status" value="1"/>
</dbReference>